<evidence type="ECO:0000259" key="1">
    <source>
        <dbReference type="Pfam" id="PF21686"/>
    </source>
</evidence>
<evidence type="ECO:0000313" key="3">
    <source>
        <dbReference type="Proteomes" id="UP001519924"/>
    </source>
</evidence>
<sequence>MALSNPDRMLWPEAGVTKRALAGYLAGAAPHLLPYLDGRPLVLLRAPAGLHGPRFFQRHPGGGLGPAVRRIALPGEPKPLIGVDSVQGLVALAQAGTLEIHPWGARIEDIERPDRLVLDLDPAEDLPFAAVVRAARELRERLEAQGLAAFCKTSGGKGLHLVVPLQPRAAWPEVRAFAQGMCEAMERAAPERFTTAVARQARSGRTFLDYLRNDRGATAVAPWSPRARPGAPVSMPLAWSEVTEGTLDPRAFTLATAPARLAGPAAWPGFAEAARPLPAAPAAAGG</sequence>
<dbReference type="EC" id="6.5.1.1" evidence="2"/>
<dbReference type="PANTHER" id="PTHR42705">
    <property type="entry name" value="BIFUNCTIONAL NON-HOMOLOGOUS END JOINING PROTEIN LIGD"/>
    <property type="match status" value="1"/>
</dbReference>
<proteinExistence type="predicted"/>
<name>A0ABS7EYA9_9PROT</name>
<dbReference type="PANTHER" id="PTHR42705:SF2">
    <property type="entry name" value="BIFUNCTIONAL NON-HOMOLOGOUS END JOINING PROTEIN LIGD"/>
    <property type="match status" value="1"/>
</dbReference>
<feature type="domain" description="DNA ligase D polymerase" evidence="1">
    <location>
        <begin position="17"/>
        <end position="262"/>
    </location>
</feature>
<evidence type="ECO:0000313" key="2">
    <source>
        <dbReference type="EMBL" id="MBW8268238.1"/>
    </source>
</evidence>
<keyword evidence="2" id="KW-0436">Ligase</keyword>
<comment type="caution">
    <text evidence="2">The sequence shown here is derived from an EMBL/GenBank/DDBJ whole genome shotgun (WGS) entry which is preliminary data.</text>
</comment>
<reference evidence="2 3" key="1">
    <citation type="submission" date="2021-08" db="EMBL/GenBank/DDBJ databases">
        <title>Caldovatus sediminis gen. nov., sp. nov., a moderately thermophilic bacterium isolated from a hot spring.</title>
        <authorList>
            <person name="Hu C.-J."/>
            <person name="Li W.-J."/>
            <person name="Xian W.-D."/>
        </authorList>
    </citation>
    <scope>NUCLEOTIDE SEQUENCE [LARGE SCALE GENOMIC DNA]</scope>
    <source>
        <strain evidence="2 3">SYSU G05006</strain>
    </source>
</reference>
<dbReference type="EMBL" id="JAHZUY010000003">
    <property type="protein sequence ID" value="MBW8268238.1"/>
    <property type="molecule type" value="Genomic_DNA"/>
</dbReference>
<dbReference type="Pfam" id="PF21686">
    <property type="entry name" value="LigD_Prim-Pol"/>
    <property type="match status" value="1"/>
</dbReference>
<dbReference type="NCBIfam" id="TIGR02778">
    <property type="entry name" value="ligD_pol"/>
    <property type="match status" value="1"/>
</dbReference>
<dbReference type="InterPro" id="IPR014145">
    <property type="entry name" value="LigD_pol_dom"/>
</dbReference>
<dbReference type="Proteomes" id="UP001519924">
    <property type="component" value="Unassembled WGS sequence"/>
</dbReference>
<organism evidence="2 3">
    <name type="scientific">Caldovatus aquaticus</name>
    <dbReference type="NCBI Taxonomy" id="2865671"/>
    <lineage>
        <taxon>Bacteria</taxon>
        <taxon>Pseudomonadati</taxon>
        <taxon>Pseudomonadota</taxon>
        <taxon>Alphaproteobacteria</taxon>
        <taxon>Acetobacterales</taxon>
        <taxon>Roseomonadaceae</taxon>
        <taxon>Caldovatus</taxon>
    </lineage>
</organism>
<dbReference type="GO" id="GO:0003910">
    <property type="term" value="F:DNA ligase (ATP) activity"/>
    <property type="evidence" value="ECO:0007669"/>
    <property type="project" value="UniProtKB-EC"/>
</dbReference>
<dbReference type="RefSeq" id="WP_220115748.1">
    <property type="nucleotide sequence ID" value="NZ_JAHZUY010000003.1"/>
</dbReference>
<accession>A0ABS7EYA9</accession>
<keyword evidence="3" id="KW-1185">Reference proteome</keyword>
<protein>
    <submittedName>
        <fullName evidence="2">Non-homologous end-joining DNA ligase</fullName>
        <ecNumber evidence="2">6.5.1.1</ecNumber>
    </submittedName>
</protein>
<gene>
    <name evidence="2" type="primary">ligD</name>
    <name evidence="2" type="ORF">K1J50_01925</name>
</gene>
<dbReference type="Gene3D" id="3.90.920.10">
    <property type="entry name" value="DNA primase, PRIM domain"/>
    <property type="match status" value="1"/>
</dbReference>
<dbReference type="InterPro" id="IPR052171">
    <property type="entry name" value="NHEJ_LigD"/>
</dbReference>